<keyword evidence="2" id="KW-1185">Reference proteome</keyword>
<protein>
    <submittedName>
        <fullName evidence="1">SUKH-3 domain-containing protein</fullName>
    </submittedName>
</protein>
<dbReference type="RefSeq" id="WP_224603550.1">
    <property type="nucleotide sequence ID" value="NZ_JAIQXV010000001.1"/>
</dbReference>
<proteinExistence type="predicted"/>
<evidence type="ECO:0000313" key="2">
    <source>
        <dbReference type="Proteomes" id="UP001596317"/>
    </source>
</evidence>
<comment type="caution">
    <text evidence="1">The sequence shown here is derived from an EMBL/GenBank/DDBJ whole genome shotgun (WGS) entry which is preliminary data.</text>
</comment>
<name>A0ABW1ZG73_9DEIO</name>
<reference evidence="2" key="1">
    <citation type="journal article" date="2019" name="Int. J. Syst. Evol. Microbiol.">
        <title>The Global Catalogue of Microorganisms (GCM) 10K type strain sequencing project: providing services to taxonomists for standard genome sequencing and annotation.</title>
        <authorList>
            <consortium name="The Broad Institute Genomics Platform"/>
            <consortium name="The Broad Institute Genome Sequencing Center for Infectious Disease"/>
            <person name="Wu L."/>
            <person name="Ma J."/>
        </authorList>
    </citation>
    <scope>NUCLEOTIDE SEQUENCE [LARGE SCALE GENOMIC DNA]</scope>
    <source>
        <strain evidence="2">CCUG 63830</strain>
    </source>
</reference>
<organism evidence="1 2">
    <name type="scientific">Deinococcus multiflagellatus</name>
    <dbReference type="NCBI Taxonomy" id="1656887"/>
    <lineage>
        <taxon>Bacteria</taxon>
        <taxon>Thermotogati</taxon>
        <taxon>Deinococcota</taxon>
        <taxon>Deinococci</taxon>
        <taxon>Deinococcales</taxon>
        <taxon>Deinococcaceae</taxon>
        <taxon>Deinococcus</taxon>
    </lineage>
</organism>
<sequence>MPELPYELTDDLRLKLLALGWSDDRRVDLDHVVKKVQAVGWHLFPVAEAFVSVFDGLGTWAGYIFDLEDAGTNWPFSEFYQFVRPDVSERIFPVGEYNGWSPLFISESGRLLEFVGKDMHWLGDTPQQSFEALIDRMSRECGN</sequence>
<dbReference type="Proteomes" id="UP001596317">
    <property type="component" value="Unassembled WGS sequence"/>
</dbReference>
<evidence type="ECO:0000313" key="1">
    <source>
        <dbReference type="EMBL" id="MFC6659851.1"/>
    </source>
</evidence>
<gene>
    <name evidence="1" type="ORF">ACFP90_05345</name>
</gene>
<accession>A0ABW1ZG73</accession>
<dbReference type="EMBL" id="JBHSWB010000001">
    <property type="protein sequence ID" value="MFC6659851.1"/>
    <property type="molecule type" value="Genomic_DNA"/>
</dbReference>